<evidence type="ECO:0008006" key="5">
    <source>
        <dbReference type="Google" id="ProtNLM"/>
    </source>
</evidence>
<feature type="signal peptide" evidence="2">
    <location>
        <begin position="1"/>
        <end position="26"/>
    </location>
</feature>
<sequence>MRKQSNFYTFALAALLAVVLAVPAQAYEALTGPTGVLKYEEGKALEGYTLFDPGMGTSTYLIDMEGNIVHTWKHKFKAGAHSQLLPNGHLLRASHLDKPATVGFGGEGGLLEEFDWDGKLVWKYKNFSDTSLQHHSFRRLPNGNTLVLCWERKTNEEAIAKGRDPKAMPKGGLKLWGMQFKYTWADYVQEVDQNGKVVWEWHIWDHIGTGPDKIDINWYLRGDRNIVELMDVVDWTHCNSVDVSPDGKKIVLNSRNFGEFYVIDRKTGKIEYRWGNPSTHDAGKAPAFIDNGDQQLFGNHHVTWLQNGHFLIFDNGWYRPEGNRSRAVEMDPKTGKVVWEYTSKLTNSFYSMYQGGAQRLENGNTFITSTGQGHLIEVTGGKNPKVVWEFVNPIFGEEAHCMFDESKKYTAKKGMTPYDIANNYIHRAYRYSKDYPAFKGKDMTPQGYICGDDCPRFYKDYKRGAILDGGTSEGFANENDDTEEEDGPAMHAY</sequence>
<feature type="region of interest" description="Disordered" evidence="1">
    <location>
        <begin position="470"/>
        <end position="493"/>
    </location>
</feature>
<dbReference type="Gene3D" id="2.130.10.10">
    <property type="entry name" value="YVTN repeat-like/Quinoprotein amine dehydrogenase"/>
    <property type="match status" value="1"/>
</dbReference>
<evidence type="ECO:0000313" key="4">
    <source>
        <dbReference type="Proteomes" id="UP001317742"/>
    </source>
</evidence>
<protein>
    <recommendedName>
        <fullName evidence="5">Arylsulfotransferase (ASST)</fullName>
    </recommendedName>
</protein>
<gene>
    <name evidence="3" type="ORF">SYK_13870</name>
</gene>
<evidence type="ECO:0000256" key="1">
    <source>
        <dbReference type="SAM" id="MobiDB-lite"/>
    </source>
</evidence>
<keyword evidence="2" id="KW-0732">Signal</keyword>
<dbReference type="PANTHER" id="PTHR35340:SF5">
    <property type="entry name" value="ASST-DOMAIN-CONTAINING PROTEIN"/>
    <property type="match status" value="1"/>
</dbReference>
<evidence type="ECO:0000313" key="3">
    <source>
        <dbReference type="EMBL" id="BDQ37027.1"/>
    </source>
</evidence>
<dbReference type="InterPro" id="IPR053143">
    <property type="entry name" value="Arylsulfate_ST"/>
</dbReference>
<proteinExistence type="predicted"/>
<dbReference type="RefSeq" id="WP_281762896.1">
    <property type="nucleotide sequence ID" value="NZ_AP026709.1"/>
</dbReference>
<accession>A0ABN6S4J0</accession>
<dbReference type="EMBL" id="AP026709">
    <property type="protein sequence ID" value="BDQ37027.1"/>
    <property type="molecule type" value="Genomic_DNA"/>
</dbReference>
<dbReference type="Proteomes" id="UP001317742">
    <property type="component" value="Chromosome"/>
</dbReference>
<organism evidence="3 4">
    <name type="scientific">Pseudodesulfovibrio nedwellii</name>
    <dbReference type="NCBI Taxonomy" id="2973072"/>
    <lineage>
        <taxon>Bacteria</taxon>
        <taxon>Pseudomonadati</taxon>
        <taxon>Thermodesulfobacteriota</taxon>
        <taxon>Desulfovibrionia</taxon>
        <taxon>Desulfovibrionales</taxon>
        <taxon>Desulfovibrionaceae</taxon>
    </lineage>
</organism>
<dbReference type="Pfam" id="PF05935">
    <property type="entry name" value="Arylsulfotrans"/>
    <property type="match status" value="1"/>
</dbReference>
<name>A0ABN6S4J0_9BACT</name>
<dbReference type="PANTHER" id="PTHR35340">
    <property type="entry name" value="PQQ ENZYME REPEAT PROTEIN-RELATED"/>
    <property type="match status" value="1"/>
</dbReference>
<feature type="compositionally biased region" description="Acidic residues" evidence="1">
    <location>
        <begin position="478"/>
        <end position="487"/>
    </location>
</feature>
<dbReference type="InterPro" id="IPR015943">
    <property type="entry name" value="WD40/YVTN_repeat-like_dom_sf"/>
</dbReference>
<evidence type="ECO:0000256" key="2">
    <source>
        <dbReference type="SAM" id="SignalP"/>
    </source>
</evidence>
<keyword evidence="4" id="KW-1185">Reference proteome</keyword>
<feature type="chain" id="PRO_5046335544" description="Arylsulfotransferase (ASST)" evidence="2">
    <location>
        <begin position="27"/>
        <end position="493"/>
    </location>
</feature>
<dbReference type="SUPFAM" id="SSF50998">
    <property type="entry name" value="Quinoprotein alcohol dehydrogenase-like"/>
    <property type="match status" value="1"/>
</dbReference>
<dbReference type="InterPro" id="IPR010262">
    <property type="entry name" value="Arylsulfotransferase_bact"/>
</dbReference>
<dbReference type="InterPro" id="IPR011047">
    <property type="entry name" value="Quinoprotein_ADH-like_sf"/>
</dbReference>
<reference evidence="3 4" key="1">
    <citation type="submission" date="2022-08" db="EMBL/GenBank/DDBJ databases">
        <title>Genome Sequence of the sulphate-reducing bacterium, Pseudodesulfovibrio sp. SYK.</title>
        <authorList>
            <person name="Kondo R."/>
            <person name="Kataoka T."/>
        </authorList>
    </citation>
    <scope>NUCLEOTIDE SEQUENCE [LARGE SCALE GENOMIC DNA]</scope>
    <source>
        <strain evidence="3 4">SYK</strain>
    </source>
</reference>